<dbReference type="InterPro" id="IPR043145">
    <property type="entry name" value="Znf_ZZ_sf"/>
</dbReference>
<dbReference type="PROSITE" id="PS01357">
    <property type="entry name" value="ZF_ZZ_1"/>
    <property type="match status" value="1"/>
</dbReference>
<keyword evidence="3" id="KW-0862">Zinc</keyword>
<reference evidence="6 7" key="1">
    <citation type="journal article" date="2015" name="Fungal Genet. Biol.">
        <title>Evolution of novel wood decay mechanisms in Agaricales revealed by the genome sequences of Fistulina hepatica and Cylindrobasidium torrendii.</title>
        <authorList>
            <person name="Floudas D."/>
            <person name="Held B.W."/>
            <person name="Riley R."/>
            <person name="Nagy L.G."/>
            <person name="Koehler G."/>
            <person name="Ransdell A.S."/>
            <person name="Younus H."/>
            <person name="Chow J."/>
            <person name="Chiniquy J."/>
            <person name="Lipzen A."/>
            <person name="Tritt A."/>
            <person name="Sun H."/>
            <person name="Haridas S."/>
            <person name="LaButti K."/>
            <person name="Ohm R.A."/>
            <person name="Kues U."/>
            <person name="Blanchette R.A."/>
            <person name="Grigoriev I.V."/>
            <person name="Minto R.E."/>
            <person name="Hibbett D.S."/>
        </authorList>
    </citation>
    <scope>NUCLEOTIDE SEQUENCE [LARGE SCALE GENOMIC DNA]</scope>
    <source>
        <strain evidence="6 7">FP15055 ss-10</strain>
    </source>
</reference>
<dbReference type="PANTHER" id="PTHR20930:SF0">
    <property type="entry name" value="PROTEIN ILRUN"/>
    <property type="match status" value="1"/>
</dbReference>
<name>A0A0D7BJ54_9AGAR</name>
<dbReference type="InterPro" id="IPR000433">
    <property type="entry name" value="Znf_ZZ"/>
</dbReference>
<dbReference type="Gene3D" id="3.30.60.90">
    <property type="match status" value="2"/>
</dbReference>
<dbReference type="PROSITE" id="PS50135">
    <property type="entry name" value="ZF_ZZ_2"/>
    <property type="match status" value="1"/>
</dbReference>
<protein>
    <recommendedName>
        <fullName evidence="5">ZZ-type domain-containing protein</fullName>
    </recommendedName>
</protein>
<gene>
    <name evidence="6" type="ORF">CYLTODRAFT_419680</name>
</gene>
<dbReference type="PANTHER" id="PTHR20930">
    <property type="entry name" value="OVARIAN CARCINOMA ANTIGEN CA125-RELATED"/>
    <property type="match status" value="1"/>
</dbReference>
<dbReference type="GO" id="GO:0008270">
    <property type="term" value="F:zinc ion binding"/>
    <property type="evidence" value="ECO:0007669"/>
    <property type="project" value="UniProtKB-KW"/>
</dbReference>
<feature type="domain" description="ZZ-type" evidence="5">
    <location>
        <begin position="30"/>
        <end position="84"/>
    </location>
</feature>
<accession>A0A0D7BJ54</accession>
<evidence type="ECO:0000256" key="4">
    <source>
        <dbReference type="PROSITE-ProRule" id="PRU00228"/>
    </source>
</evidence>
<dbReference type="Proteomes" id="UP000054007">
    <property type="component" value="Unassembled WGS sequence"/>
</dbReference>
<proteinExistence type="predicted"/>
<dbReference type="SUPFAM" id="SSF57850">
    <property type="entry name" value="RING/U-box"/>
    <property type="match status" value="2"/>
</dbReference>
<dbReference type="SMART" id="SM00291">
    <property type="entry name" value="ZnF_ZZ"/>
    <property type="match status" value="1"/>
</dbReference>
<organism evidence="6 7">
    <name type="scientific">Cylindrobasidium torrendii FP15055 ss-10</name>
    <dbReference type="NCBI Taxonomy" id="1314674"/>
    <lineage>
        <taxon>Eukaryota</taxon>
        <taxon>Fungi</taxon>
        <taxon>Dikarya</taxon>
        <taxon>Basidiomycota</taxon>
        <taxon>Agaricomycotina</taxon>
        <taxon>Agaricomycetes</taxon>
        <taxon>Agaricomycetidae</taxon>
        <taxon>Agaricales</taxon>
        <taxon>Marasmiineae</taxon>
        <taxon>Physalacriaceae</taxon>
        <taxon>Cylindrobasidium</taxon>
    </lineage>
</organism>
<keyword evidence="7" id="KW-1185">Reference proteome</keyword>
<keyword evidence="2 4" id="KW-0863">Zinc-finger</keyword>
<evidence type="ECO:0000259" key="5">
    <source>
        <dbReference type="PROSITE" id="PS50135"/>
    </source>
</evidence>
<dbReference type="Pfam" id="PF00569">
    <property type="entry name" value="ZZ"/>
    <property type="match status" value="1"/>
</dbReference>
<dbReference type="OrthoDB" id="661148at2759"/>
<keyword evidence="1" id="KW-0479">Metal-binding</keyword>
<dbReference type="GO" id="GO:0000407">
    <property type="term" value="C:phagophore assembly site"/>
    <property type="evidence" value="ECO:0007669"/>
    <property type="project" value="TreeGrafter"/>
</dbReference>
<evidence type="ECO:0000256" key="3">
    <source>
        <dbReference type="ARBA" id="ARBA00022833"/>
    </source>
</evidence>
<dbReference type="GO" id="GO:0016236">
    <property type="term" value="P:macroautophagy"/>
    <property type="evidence" value="ECO:0007669"/>
    <property type="project" value="TreeGrafter"/>
</dbReference>
<sequence>MVNRPDDDPPAYTEDRPSADLTPAGATILLTTVYCNGCRQPIQLGVHYKCLECDNFDLCAECCDAPPPSHPDWHSFLRMGTPAFQQMHIGVTCDGCGMSPLRGKRYLCKVYLHTFPFNGYYPSSP</sequence>
<evidence type="ECO:0000256" key="2">
    <source>
        <dbReference type="ARBA" id="ARBA00022771"/>
    </source>
</evidence>
<dbReference type="CDD" id="cd02249">
    <property type="entry name" value="ZZ"/>
    <property type="match status" value="1"/>
</dbReference>
<dbReference type="EMBL" id="KN880466">
    <property type="protein sequence ID" value="KIY70588.1"/>
    <property type="molecule type" value="Genomic_DNA"/>
</dbReference>
<dbReference type="AlphaFoldDB" id="A0A0D7BJ54"/>
<dbReference type="STRING" id="1314674.A0A0D7BJ54"/>
<dbReference type="GO" id="GO:0043130">
    <property type="term" value="F:ubiquitin binding"/>
    <property type="evidence" value="ECO:0007669"/>
    <property type="project" value="TreeGrafter"/>
</dbReference>
<evidence type="ECO:0000313" key="7">
    <source>
        <dbReference type="Proteomes" id="UP000054007"/>
    </source>
</evidence>
<evidence type="ECO:0000256" key="1">
    <source>
        <dbReference type="ARBA" id="ARBA00022723"/>
    </source>
</evidence>
<evidence type="ECO:0000313" key="6">
    <source>
        <dbReference type="EMBL" id="KIY70588.1"/>
    </source>
</evidence>